<accession>A0A2R8F4H5</accession>
<evidence type="ECO:0000313" key="1">
    <source>
        <dbReference type="EMBL" id="SPM46332.1"/>
    </source>
</evidence>
<dbReference type="AlphaFoldDB" id="A0A2R8F4H5"/>
<reference evidence="2" key="1">
    <citation type="submission" date="2018-03" db="EMBL/GenBank/DDBJ databases">
        <authorList>
            <person name="Batty M. E."/>
            <person name="Batty M E."/>
        </authorList>
    </citation>
    <scope>NUCLEOTIDE SEQUENCE [LARGE SCALE GENOMIC DNA]</scope>
</reference>
<proteinExistence type="predicted"/>
<name>A0A2R8F4H5_ORITS</name>
<sequence length="84" mass="9940">MFQSFRNNNFIKTYIFFIKLLFLFLILTTGSEWILEAGIKGCFNNINHEWLLNNIPMNKTILQKFLKAKYLKTGKIYPIESCAQ</sequence>
<dbReference type="EMBL" id="OOHR01000022">
    <property type="protein sequence ID" value="SPM46332.1"/>
    <property type="molecule type" value="Genomic_DNA"/>
</dbReference>
<protein>
    <submittedName>
        <fullName evidence="1">Uncharacterized protein</fullName>
    </submittedName>
</protein>
<organism evidence="1 2">
    <name type="scientific">Orientia tsutsugamushi</name>
    <name type="common">Rickettsia tsutsugamushi</name>
    <dbReference type="NCBI Taxonomy" id="784"/>
    <lineage>
        <taxon>Bacteria</taxon>
        <taxon>Pseudomonadati</taxon>
        <taxon>Pseudomonadota</taxon>
        <taxon>Alphaproteobacteria</taxon>
        <taxon>Rickettsiales</taxon>
        <taxon>Rickettsiaceae</taxon>
        <taxon>Rickettsieae</taxon>
        <taxon>Orientia</taxon>
    </lineage>
</organism>
<gene>
    <name evidence="1" type="ORF">FPW1038_00723</name>
</gene>
<evidence type="ECO:0000313" key="2">
    <source>
        <dbReference type="Proteomes" id="UP000244889"/>
    </source>
</evidence>
<dbReference type="Proteomes" id="UP000244889">
    <property type="component" value="Unassembled WGS sequence"/>
</dbReference>